<comment type="caution">
    <text evidence="7">The sequence shown here is derived from an EMBL/GenBank/DDBJ whole genome shotgun (WGS) entry which is preliminary data.</text>
</comment>
<evidence type="ECO:0000256" key="6">
    <source>
        <dbReference type="RuleBase" id="RU368066"/>
    </source>
</evidence>
<keyword evidence="8" id="KW-1185">Reference proteome</keyword>
<dbReference type="InterPro" id="IPR007603">
    <property type="entry name" value="Choline_transptr-like"/>
</dbReference>
<evidence type="ECO:0000256" key="1">
    <source>
        <dbReference type="ARBA" id="ARBA00004141"/>
    </source>
</evidence>
<name>A0A2J7Q708_9NEOP</name>
<dbReference type="Pfam" id="PF04515">
    <property type="entry name" value="Choline_transpo"/>
    <property type="match status" value="1"/>
</dbReference>
<reference evidence="7 8" key="1">
    <citation type="submission" date="2017-12" db="EMBL/GenBank/DDBJ databases">
        <title>Hemimetabolous genomes reveal molecular basis of termite eusociality.</title>
        <authorList>
            <person name="Harrison M.C."/>
            <person name="Jongepier E."/>
            <person name="Robertson H.M."/>
            <person name="Arning N."/>
            <person name="Bitard-Feildel T."/>
            <person name="Chao H."/>
            <person name="Childers C.P."/>
            <person name="Dinh H."/>
            <person name="Doddapaneni H."/>
            <person name="Dugan S."/>
            <person name="Gowin J."/>
            <person name="Greiner C."/>
            <person name="Han Y."/>
            <person name="Hu H."/>
            <person name="Hughes D.S.T."/>
            <person name="Huylmans A.-K."/>
            <person name="Kemena C."/>
            <person name="Kremer L.P.M."/>
            <person name="Lee S.L."/>
            <person name="Lopez-Ezquerra A."/>
            <person name="Mallet L."/>
            <person name="Monroy-Kuhn J.M."/>
            <person name="Moser A."/>
            <person name="Murali S.C."/>
            <person name="Muzny D.M."/>
            <person name="Otani S."/>
            <person name="Piulachs M.-D."/>
            <person name="Poelchau M."/>
            <person name="Qu J."/>
            <person name="Schaub F."/>
            <person name="Wada-Katsumata A."/>
            <person name="Worley K.C."/>
            <person name="Xie Q."/>
            <person name="Ylla G."/>
            <person name="Poulsen M."/>
            <person name="Gibbs R.A."/>
            <person name="Schal C."/>
            <person name="Richards S."/>
            <person name="Belles X."/>
            <person name="Korb J."/>
            <person name="Bornberg-Bauer E."/>
        </authorList>
    </citation>
    <scope>NUCLEOTIDE SEQUENCE [LARGE SCALE GENOMIC DNA]</scope>
    <source>
        <tissue evidence="7">Whole body</tissue>
    </source>
</reference>
<organism evidence="7 8">
    <name type="scientific">Cryptotermes secundus</name>
    <dbReference type="NCBI Taxonomy" id="105785"/>
    <lineage>
        <taxon>Eukaryota</taxon>
        <taxon>Metazoa</taxon>
        <taxon>Ecdysozoa</taxon>
        <taxon>Arthropoda</taxon>
        <taxon>Hexapoda</taxon>
        <taxon>Insecta</taxon>
        <taxon>Pterygota</taxon>
        <taxon>Neoptera</taxon>
        <taxon>Polyneoptera</taxon>
        <taxon>Dictyoptera</taxon>
        <taxon>Blattodea</taxon>
        <taxon>Blattoidea</taxon>
        <taxon>Termitoidae</taxon>
        <taxon>Kalotermitidae</taxon>
        <taxon>Cryptotermitinae</taxon>
        <taxon>Cryptotermes</taxon>
    </lineage>
</organism>
<evidence type="ECO:0000256" key="4">
    <source>
        <dbReference type="ARBA" id="ARBA00022989"/>
    </source>
</evidence>
<proteinExistence type="inferred from homology"/>
<evidence type="ECO:0000256" key="5">
    <source>
        <dbReference type="ARBA" id="ARBA00023136"/>
    </source>
</evidence>
<evidence type="ECO:0000313" key="8">
    <source>
        <dbReference type="Proteomes" id="UP000235965"/>
    </source>
</evidence>
<dbReference type="GO" id="GO:0005886">
    <property type="term" value="C:plasma membrane"/>
    <property type="evidence" value="ECO:0007669"/>
    <property type="project" value="UniProtKB-SubCell"/>
</dbReference>
<evidence type="ECO:0000313" key="7">
    <source>
        <dbReference type="EMBL" id="PNF24372.1"/>
    </source>
</evidence>
<dbReference type="EMBL" id="NEVH01017447">
    <property type="protein sequence ID" value="PNF24372.1"/>
    <property type="molecule type" value="Genomic_DNA"/>
</dbReference>
<comment type="similarity">
    <text evidence="2 6">Belongs to the CTL (choline transporter-like) family.</text>
</comment>
<dbReference type="Proteomes" id="UP000235965">
    <property type="component" value="Unassembled WGS sequence"/>
</dbReference>
<comment type="subcellular location">
    <subcellularLocation>
        <location evidence="6">Cell membrane</location>
        <topology evidence="6">Multi-pass membrane protein</topology>
    </subcellularLocation>
    <subcellularLocation>
        <location evidence="1">Membrane</location>
        <topology evidence="1">Multi-pass membrane protein</topology>
    </subcellularLocation>
</comment>
<sequence>MGCQHMIIAGAVAKWFFTRNKSNLGFPILRSFSNLVRYHLGTVAMGSLIIALVQLIRSILAAIQYQLKGQENAVSRCLFRTCQCCLYCFEKILKYLSRNAYIETALFGYSFCQAGQRAFKHLSSNALRVAAINSVGDFVLFLGKALVVIATVLIGIKMFDDKPGIRHVWVPLVLTGLFAYLVAHCFITVYEMAIDTIFICFCEDCEQNDGLNQPYYMSRGLMEFVQNSKKALAVLDASSMPPSQAWSTTSTRQAASGK</sequence>
<keyword evidence="4 6" id="KW-1133">Transmembrane helix</keyword>
<comment type="caution">
    <text evidence="6">Lacks conserved residue(s) required for the propagation of feature annotation.</text>
</comment>
<accession>A0A2J7Q708</accession>
<feature type="transmembrane region" description="Helical" evidence="6">
    <location>
        <begin position="168"/>
        <end position="190"/>
    </location>
</feature>
<dbReference type="AlphaFoldDB" id="A0A2J7Q708"/>
<evidence type="ECO:0000256" key="2">
    <source>
        <dbReference type="ARBA" id="ARBA00007168"/>
    </source>
</evidence>
<comment type="function">
    <text evidence="6">Choline transporter.</text>
</comment>
<dbReference type="PANTHER" id="PTHR12385:SF96">
    <property type="entry name" value="CHOLINE TRANSPORTER-LIKE PROTEIN"/>
    <property type="match status" value="1"/>
</dbReference>
<protein>
    <recommendedName>
        <fullName evidence="6">Choline transporter-like protein</fullName>
    </recommendedName>
</protein>
<evidence type="ECO:0000256" key="3">
    <source>
        <dbReference type="ARBA" id="ARBA00022692"/>
    </source>
</evidence>
<dbReference type="PANTHER" id="PTHR12385">
    <property type="entry name" value="CHOLINE TRANSPORTER-LIKE (SLC FAMILY 44)"/>
    <property type="match status" value="1"/>
</dbReference>
<dbReference type="OrthoDB" id="420519at2759"/>
<feature type="transmembrane region" description="Helical" evidence="6">
    <location>
        <begin position="138"/>
        <end position="156"/>
    </location>
</feature>
<dbReference type="GO" id="GO:0022857">
    <property type="term" value="F:transmembrane transporter activity"/>
    <property type="evidence" value="ECO:0007669"/>
    <property type="project" value="UniProtKB-UniRule"/>
</dbReference>
<feature type="transmembrane region" description="Helical" evidence="6">
    <location>
        <begin position="38"/>
        <end position="60"/>
    </location>
</feature>
<keyword evidence="5 6" id="KW-0472">Membrane</keyword>
<keyword evidence="3 6" id="KW-0812">Transmembrane</keyword>
<gene>
    <name evidence="7" type="ORF">B7P43_G09650</name>
</gene>